<sequence>MKKIVRGNDFTLRIPVRKIVGGQMEKFPLPACEEVEVNLVNAFRRRKLTFAISAEDDSLIEATVRSSEMALGAYALEVHGKLFGCSWRSNEYEQIMLVDNNAKGDTAFGEVIEGEDSVEMDTAIVVLPPSVELGKLIESAGEAIGKVDAKLSEVDVRIDKAVGDAGAATISANTAAGYANKQGDRAKALADHPNKVGDDGYWWQWDEATGEYVRTDSYSKGSFDYPTFDVVEGKLIACITEGDTDRFKLSEDGHLLVAQN</sequence>
<reference evidence="1" key="1">
    <citation type="journal article" date="2021" name="Proc. Natl. Acad. Sci. U.S.A.">
        <title>A Catalog of Tens of Thousands of Viruses from Human Metagenomes Reveals Hidden Associations with Chronic Diseases.</title>
        <authorList>
            <person name="Tisza M.J."/>
            <person name="Buck C.B."/>
        </authorList>
    </citation>
    <scope>NUCLEOTIDE SEQUENCE</scope>
    <source>
        <strain evidence="1">CtA4S13</strain>
    </source>
</reference>
<name>A0A8S5MQG4_9CAUD</name>
<organism evidence="1">
    <name type="scientific">Siphoviridae sp. ctA4S13</name>
    <dbReference type="NCBI Taxonomy" id="2826179"/>
    <lineage>
        <taxon>Viruses</taxon>
        <taxon>Duplodnaviria</taxon>
        <taxon>Heunggongvirae</taxon>
        <taxon>Uroviricota</taxon>
        <taxon>Caudoviricetes</taxon>
    </lineage>
</organism>
<proteinExistence type="predicted"/>
<evidence type="ECO:0000313" key="1">
    <source>
        <dbReference type="EMBL" id="DAD84550.1"/>
    </source>
</evidence>
<accession>A0A8S5MQG4</accession>
<protein>
    <submittedName>
        <fullName evidence="1">Uncharacterized protein</fullName>
    </submittedName>
</protein>
<dbReference type="EMBL" id="BK014961">
    <property type="protein sequence ID" value="DAD84550.1"/>
    <property type="molecule type" value="Genomic_DNA"/>
</dbReference>